<dbReference type="Proteomes" id="UP000003656">
    <property type="component" value="Unassembled WGS sequence"/>
</dbReference>
<dbReference type="OrthoDB" id="7943907at2"/>
<evidence type="ECO:0000256" key="10">
    <source>
        <dbReference type="ARBA" id="ARBA00023034"/>
    </source>
</evidence>
<accession>D1NRT1</accession>
<keyword evidence="6" id="KW-0479">Metal-binding</keyword>
<keyword evidence="3" id="KW-0328">Glycosyltransferase</keyword>
<evidence type="ECO:0000256" key="12">
    <source>
        <dbReference type="ARBA" id="ARBA00023157"/>
    </source>
</evidence>
<organism evidence="15 17">
    <name type="scientific">Bifidobacterium gallicum DSM 20093 = LMG 11596</name>
    <dbReference type="NCBI Taxonomy" id="561180"/>
    <lineage>
        <taxon>Bacteria</taxon>
        <taxon>Bacillati</taxon>
        <taxon>Actinomycetota</taxon>
        <taxon>Actinomycetes</taxon>
        <taxon>Bifidobacteriales</taxon>
        <taxon>Bifidobacteriaceae</taxon>
        <taxon>Bifidobacterium</taxon>
    </lineage>
</organism>
<evidence type="ECO:0000256" key="7">
    <source>
        <dbReference type="ARBA" id="ARBA00022824"/>
    </source>
</evidence>
<evidence type="ECO:0000256" key="13">
    <source>
        <dbReference type="ARBA" id="ARBA00023180"/>
    </source>
</evidence>
<dbReference type="GO" id="GO:0046872">
    <property type="term" value="F:metal ion binding"/>
    <property type="evidence" value="ECO:0007669"/>
    <property type="project" value="UniProtKB-KW"/>
</dbReference>
<evidence type="ECO:0000313" key="17">
    <source>
        <dbReference type="Proteomes" id="UP000003656"/>
    </source>
</evidence>
<evidence type="ECO:0000256" key="3">
    <source>
        <dbReference type="ARBA" id="ARBA00022676"/>
    </source>
</evidence>
<dbReference type="GO" id="GO:0015012">
    <property type="term" value="P:heparan sulfate proteoglycan biosynthetic process"/>
    <property type="evidence" value="ECO:0007669"/>
    <property type="project" value="TreeGrafter"/>
</dbReference>
<gene>
    <name evidence="16" type="ORF">BGLCM_0688</name>
    <name evidence="15" type="ORF">BIFGAL_03030</name>
</gene>
<dbReference type="Proteomes" id="UP000029074">
    <property type="component" value="Unassembled WGS sequence"/>
</dbReference>
<evidence type="ECO:0000256" key="9">
    <source>
        <dbReference type="ARBA" id="ARBA00022989"/>
    </source>
</evidence>
<keyword evidence="13" id="KW-0325">Glycoprotein</keyword>
<keyword evidence="18" id="KW-1185">Reference proteome</keyword>
<evidence type="ECO:0000313" key="18">
    <source>
        <dbReference type="Proteomes" id="UP000029074"/>
    </source>
</evidence>
<protein>
    <recommendedName>
        <fullName evidence="14">Peptide O-xylosyltransferase</fullName>
    </recommendedName>
</protein>
<keyword evidence="5" id="KW-0812">Transmembrane</keyword>
<evidence type="ECO:0000256" key="5">
    <source>
        <dbReference type="ARBA" id="ARBA00022692"/>
    </source>
</evidence>
<dbReference type="STRING" id="561180.BIFGAL_03030"/>
<name>D1NRT1_9BIFI</name>
<dbReference type="PANTHER" id="PTHR46025">
    <property type="entry name" value="XYLOSYLTRANSFERASE OXT"/>
    <property type="match status" value="1"/>
</dbReference>
<evidence type="ECO:0000256" key="14">
    <source>
        <dbReference type="ARBA" id="ARBA00042865"/>
    </source>
</evidence>
<proteinExistence type="predicted"/>
<evidence type="ECO:0000256" key="6">
    <source>
        <dbReference type="ARBA" id="ARBA00022723"/>
    </source>
</evidence>
<dbReference type="AlphaFoldDB" id="D1NRT1"/>
<evidence type="ECO:0000313" key="15">
    <source>
        <dbReference type="EMBL" id="EFA23920.1"/>
    </source>
</evidence>
<evidence type="ECO:0000256" key="1">
    <source>
        <dbReference type="ARBA" id="ARBA00004323"/>
    </source>
</evidence>
<keyword evidence="9" id="KW-1133">Transmembrane helix</keyword>
<keyword evidence="4 16" id="KW-0808">Transferase</keyword>
<evidence type="ECO:0000256" key="2">
    <source>
        <dbReference type="ARBA" id="ARBA00004648"/>
    </source>
</evidence>
<comment type="subcellular location">
    <subcellularLocation>
        <location evidence="2">Endoplasmic reticulum membrane</location>
        <topology evidence="2">Single-pass type II membrane protein</topology>
    </subcellularLocation>
    <subcellularLocation>
        <location evidence="1">Golgi apparatus membrane</location>
        <topology evidence="1">Single-pass type II membrane protein</topology>
    </subcellularLocation>
</comment>
<sequence>MKHAFLIMAHDRPEELSHLISSLDNSNHGIFVHLDASSDLEPEQFIPVAKLSRLVFVKRHKVVWGGTSQILAELELFSRAFLEGGFDYYHLLSGVDCVTHSNEYIDNYFSMNNGYNFITLSPVPPRLTLRYNQYHWLHESLVGKKRNIWKYLDFGLCYAQQLIGIKRFGDIDIPKHQTWCSLTKEFVACLVKDKDQIAQLFKYTYCCDEIFLTYELRKHGMWDTLAPQGSLRFIEWENKTHRDSSPRVLTIKDFDSVTNPDILFARKINFPLSKTLVKRIDEYRTREH</sequence>
<dbReference type="EMBL" id="ABXB03000001">
    <property type="protein sequence ID" value="EFA23920.1"/>
    <property type="molecule type" value="Genomic_DNA"/>
</dbReference>
<evidence type="ECO:0000256" key="8">
    <source>
        <dbReference type="ARBA" id="ARBA00022968"/>
    </source>
</evidence>
<keyword evidence="11" id="KW-0472">Membrane</keyword>
<reference evidence="15 17" key="1">
    <citation type="submission" date="2009-11" db="EMBL/GenBank/DDBJ databases">
        <authorList>
            <person name="Weinstock G."/>
            <person name="Sodergren E."/>
            <person name="Clifton S."/>
            <person name="Fulton L."/>
            <person name="Fulton B."/>
            <person name="Courtney L."/>
            <person name="Fronick C."/>
            <person name="Harrison M."/>
            <person name="Strong C."/>
            <person name="Farmer C."/>
            <person name="Delahaunty K."/>
            <person name="Markovic C."/>
            <person name="Hall O."/>
            <person name="Minx P."/>
            <person name="Tomlinson C."/>
            <person name="Mitreva M."/>
            <person name="Nelson J."/>
            <person name="Hou S."/>
            <person name="Wollam A."/>
            <person name="Pepin K.H."/>
            <person name="Johnson M."/>
            <person name="Bhonagiri V."/>
            <person name="Nash W.E."/>
            <person name="Warren W."/>
            <person name="Chinwalla A."/>
            <person name="Mardis E.R."/>
            <person name="Wilson R.K."/>
        </authorList>
    </citation>
    <scope>NUCLEOTIDE SEQUENCE [LARGE SCALE GENOMIC DNA]</scope>
    <source>
        <strain evidence="15 17">DSM 20093</strain>
    </source>
</reference>
<dbReference type="InterPro" id="IPR043538">
    <property type="entry name" value="XYLT"/>
</dbReference>
<evidence type="ECO:0000256" key="4">
    <source>
        <dbReference type="ARBA" id="ARBA00022679"/>
    </source>
</evidence>
<dbReference type="EMBL" id="JGYW01000004">
    <property type="protein sequence ID" value="KFI59103.1"/>
    <property type="molecule type" value="Genomic_DNA"/>
</dbReference>
<dbReference type="GO" id="GO:0016020">
    <property type="term" value="C:membrane"/>
    <property type="evidence" value="ECO:0007669"/>
    <property type="project" value="InterPro"/>
</dbReference>
<dbReference type="GO" id="GO:0050650">
    <property type="term" value="P:chondroitin sulfate proteoglycan biosynthetic process"/>
    <property type="evidence" value="ECO:0007669"/>
    <property type="project" value="TreeGrafter"/>
</dbReference>
<dbReference type="Pfam" id="PF02485">
    <property type="entry name" value="Branch"/>
    <property type="match status" value="1"/>
</dbReference>
<dbReference type="PANTHER" id="PTHR46025:SF3">
    <property type="entry name" value="XYLOSYLTRANSFERASE OXT"/>
    <property type="match status" value="1"/>
</dbReference>
<keyword evidence="12" id="KW-1015">Disulfide bond</keyword>
<evidence type="ECO:0000313" key="16">
    <source>
        <dbReference type="EMBL" id="KFI59103.1"/>
    </source>
</evidence>
<keyword evidence="7" id="KW-0256">Endoplasmic reticulum</keyword>
<comment type="caution">
    <text evidence="15">The sequence shown here is derived from an EMBL/GenBank/DDBJ whole genome shotgun (WGS) entry which is preliminary data.</text>
</comment>
<dbReference type="InterPro" id="IPR003406">
    <property type="entry name" value="Glyco_trans_14"/>
</dbReference>
<evidence type="ECO:0000256" key="11">
    <source>
        <dbReference type="ARBA" id="ARBA00023136"/>
    </source>
</evidence>
<dbReference type="GO" id="GO:0030158">
    <property type="term" value="F:protein xylosyltransferase activity"/>
    <property type="evidence" value="ECO:0007669"/>
    <property type="project" value="InterPro"/>
</dbReference>
<keyword evidence="10" id="KW-0333">Golgi apparatus</keyword>
<reference evidence="16 18" key="2">
    <citation type="submission" date="2014-03" db="EMBL/GenBank/DDBJ databases">
        <title>Genomics of Bifidobacteria.</title>
        <authorList>
            <person name="Ventura M."/>
            <person name="Milani C."/>
            <person name="Lugli G.A."/>
        </authorList>
    </citation>
    <scope>NUCLEOTIDE SEQUENCE [LARGE SCALE GENOMIC DNA]</scope>
    <source>
        <strain evidence="16 18">LMG 11596</strain>
    </source>
</reference>
<keyword evidence="8" id="KW-0735">Signal-anchor</keyword>
<dbReference type="eggNOG" id="ENOG502Z86D">
    <property type="taxonomic scope" value="Bacteria"/>
</dbReference>